<evidence type="ECO:0000313" key="8">
    <source>
        <dbReference type="EMBL" id="MBB3050413.1"/>
    </source>
</evidence>
<keyword evidence="3 5" id="KW-0238">DNA-binding</keyword>
<evidence type="ECO:0000259" key="7">
    <source>
        <dbReference type="PROSITE" id="PS51755"/>
    </source>
</evidence>
<comment type="caution">
    <text evidence="8">The sequence shown here is derived from an EMBL/GenBank/DDBJ whole genome shotgun (WGS) entry which is preliminary data.</text>
</comment>
<accession>A0A839RZ80</accession>
<keyword evidence="9" id="KW-1185">Reference proteome</keyword>
<dbReference type="PANTHER" id="PTHR35807">
    <property type="entry name" value="TRANSCRIPTIONAL REGULATOR REDD-RELATED"/>
    <property type="match status" value="1"/>
</dbReference>
<dbReference type="PROSITE" id="PS51755">
    <property type="entry name" value="OMPR_PHOB"/>
    <property type="match status" value="1"/>
</dbReference>
<evidence type="ECO:0000256" key="2">
    <source>
        <dbReference type="ARBA" id="ARBA00023015"/>
    </source>
</evidence>
<feature type="domain" description="OmpR/PhoB-type" evidence="7">
    <location>
        <begin position="1"/>
        <end position="98"/>
    </location>
</feature>
<dbReference type="Proteomes" id="UP000550714">
    <property type="component" value="Unassembled WGS sequence"/>
</dbReference>
<protein>
    <submittedName>
        <fullName evidence="8">DNA-binding SARP family transcriptional activator</fullName>
    </submittedName>
</protein>
<organism evidence="8 9">
    <name type="scientific">Prauserella isguenensis</name>
    <dbReference type="NCBI Taxonomy" id="1470180"/>
    <lineage>
        <taxon>Bacteria</taxon>
        <taxon>Bacillati</taxon>
        <taxon>Actinomycetota</taxon>
        <taxon>Actinomycetes</taxon>
        <taxon>Pseudonocardiales</taxon>
        <taxon>Pseudonocardiaceae</taxon>
        <taxon>Prauserella</taxon>
    </lineage>
</organism>
<evidence type="ECO:0000256" key="3">
    <source>
        <dbReference type="ARBA" id="ARBA00023125"/>
    </source>
</evidence>
<name>A0A839RZ80_9PSEU</name>
<dbReference type="PANTHER" id="PTHR35807:SF1">
    <property type="entry name" value="TRANSCRIPTIONAL REGULATOR REDD"/>
    <property type="match status" value="1"/>
</dbReference>
<comment type="similarity">
    <text evidence="1">Belongs to the AfsR/DnrI/RedD regulatory family.</text>
</comment>
<evidence type="ECO:0000313" key="9">
    <source>
        <dbReference type="Proteomes" id="UP000550714"/>
    </source>
</evidence>
<keyword evidence="2" id="KW-0805">Transcription regulation</keyword>
<evidence type="ECO:0000256" key="1">
    <source>
        <dbReference type="ARBA" id="ARBA00005820"/>
    </source>
</evidence>
<dbReference type="InterPro" id="IPR011990">
    <property type="entry name" value="TPR-like_helical_dom_sf"/>
</dbReference>
<dbReference type="AlphaFoldDB" id="A0A839RZ80"/>
<evidence type="ECO:0000256" key="6">
    <source>
        <dbReference type="SAM" id="MobiDB-lite"/>
    </source>
</evidence>
<dbReference type="GO" id="GO:0000160">
    <property type="term" value="P:phosphorelay signal transduction system"/>
    <property type="evidence" value="ECO:0007669"/>
    <property type="project" value="InterPro"/>
</dbReference>
<feature type="region of interest" description="Disordered" evidence="6">
    <location>
        <begin position="251"/>
        <end position="279"/>
    </location>
</feature>
<dbReference type="SMART" id="SM01043">
    <property type="entry name" value="BTAD"/>
    <property type="match status" value="1"/>
</dbReference>
<dbReference type="GO" id="GO:0003677">
    <property type="term" value="F:DNA binding"/>
    <property type="evidence" value="ECO:0007669"/>
    <property type="project" value="UniProtKB-UniRule"/>
</dbReference>
<sequence length="279" mass="31438">MKNEIKLQLLGNIAVRSGVENRHVRSKLVQGCLALLALEAGKPVRSSTLMGELWGDNQPREPKNALHAAVTRSRSFMKQSDWSPEHLKTVPGGYLLDVERGQVDALAFRSAAEEILRDPDVDIQRCIEVLDMWSGPALMGINDGGRCLSEATLLEELRRQVSERLAIQRIKNRDYAGAAHEIGQLTVERPLNENYRELRMIALYYLGQSASALAELNRFSDTMDREMGMAPSQRVRDLYFDILTDAKDRVDNRLSGYDPAGPKRRTSSTENRTLRPHPQ</sequence>
<dbReference type="InterPro" id="IPR005158">
    <property type="entry name" value="BTAD"/>
</dbReference>
<dbReference type="Gene3D" id="1.10.10.10">
    <property type="entry name" value="Winged helix-like DNA-binding domain superfamily/Winged helix DNA-binding domain"/>
    <property type="match status" value="1"/>
</dbReference>
<dbReference type="InterPro" id="IPR001867">
    <property type="entry name" value="OmpR/PhoB-type_DNA-bd"/>
</dbReference>
<dbReference type="Pfam" id="PF00486">
    <property type="entry name" value="Trans_reg_C"/>
    <property type="match status" value="1"/>
</dbReference>
<gene>
    <name evidence="8" type="ORF">FHS23_001408</name>
</gene>
<dbReference type="Gene3D" id="1.25.40.10">
    <property type="entry name" value="Tetratricopeptide repeat domain"/>
    <property type="match status" value="1"/>
</dbReference>
<dbReference type="InterPro" id="IPR016032">
    <property type="entry name" value="Sig_transdc_resp-reg_C-effctor"/>
</dbReference>
<proteinExistence type="inferred from homology"/>
<dbReference type="InterPro" id="IPR051677">
    <property type="entry name" value="AfsR-DnrI-RedD_regulator"/>
</dbReference>
<reference evidence="8 9" key="1">
    <citation type="submission" date="2020-08" db="EMBL/GenBank/DDBJ databases">
        <title>Genomic Encyclopedia of Type Strains, Phase III (KMG-III): the genomes of soil and plant-associated and newly described type strains.</title>
        <authorList>
            <person name="Whitman W."/>
        </authorList>
    </citation>
    <scope>NUCLEOTIDE SEQUENCE [LARGE SCALE GENOMIC DNA]</scope>
    <source>
        <strain evidence="8 9">CECT 8577</strain>
    </source>
</reference>
<dbReference type="SUPFAM" id="SSF48452">
    <property type="entry name" value="TPR-like"/>
    <property type="match status" value="1"/>
</dbReference>
<dbReference type="InterPro" id="IPR036388">
    <property type="entry name" value="WH-like_DNA-bd_sf"/>
</dbReference>
<evidence type="ECO:0000256" key="5">
    <source>
        <dbReference type="PROSITE-ProRule" id="PRU01091"/>
    </source>
</evidence>
<dbReference type="EMBL" id="JACHWU010000001">
    <property type="protein sequence ID" value="MBB3050413.1"/>
    <property type="molecule type" value="Genomic_DNA"/>
</dbReference>
<feature type="DNA-binding region" description="OmpR/PhoB-type" evidence="5">
    <location>
        <begin position="1"/>
        <end position="98"/>
    </location>
</feature>
<dbReference type="SUPFAM" id="SSF46894">
    <property type="entry name" value="C-terminal effector domain of the bipartite response regulators"/>
    <property type="match status" value="1"/>
</dbReference>
<dbReference type="RefSeq" id="WP_183649557.1">
    <property type="nucleotide sequence ID" value="NZ_JACHWU010000001.1"/>
</dbReference>
<evidence type="ECO:0000256" key="4">
    <source>
        <dbReference type="ARBA" id="ARBA00023163"/>
    </source>
</evidence>
<keyword evidence="4" id="KW-0804">Transcription</keyword>
<dbReference type="GO" id="GO:0006355">
    <property type="term" value="P:regulation of DNA-templated transcription"/>
    <property type="evidence" value="ECO:0007669"/>
    <property type="project" value="InterPro"/>
</dbReference>
<dbReference type="Pfam" id="PF03704">
    <property type="entry name" value="BTAD"/>
    <property type="match status" value="1"/>
</dbReference>